<reference evidence="2" key="2">
    <citation type="submission" date="2021-09" db="EMBL/GenBank/DDBJ databases">
        <authorList>
            <person name="Gilroy R."/>
        </authorList>
    </citation>
    <scope>NUCLEOTIDE SEQUENCE</scope>
    <source>
        <strain evidence="2">4100</strain>
    </source>
</reference>
<keyword evidence="1" id="KW-0732">Signal</keyword>
<organism evidence="2 3">
    <name type="scientific">Candidatus Amulumruptor caecigallinarius</name>
    <dbReference type="NCBI Taxonomy" id="2109911"/>
    <lineage>
        <taxon>Bacteria</taxon>
        <taxon>Pseudomonadati</taxon>
        <taxon>Bacteroidota</taxon>
        <taxon>Bacteroidia</taxon>
        <taxon>Bacteroidales</taxon>
        <taxon>Muribaculaceae</taxon>
        <taxon>Candidatus Amulumruptor</taxon>
    </lineage>
</organism>
<reference evidence="2" key="1">
    <citation type="journal article" date="2021" name="PeerJ">
        <title>Extensive microbial diversity within the chicken gut microbiome revealed by metagenomics and culture.</title>
        <authorList>
            <person name="Gilroy R."/>
            <person name="Ravi A."/>
            <person name="Getino M."/>
            <person name="Pursley I."/>
            <person name="Horton D.L."/>
            <person name="Alikhan N.F."/>
            <person name="Baker D."/>
            <person name="Gharbi K."/>
            <person name="Hall N."/>
            <person name="Watson M."/>
            <person name="Adriaenssens E.M."/>
            <person name="Foster-Nyarko E."/>
            <person name="Jarju S."/>
            <person name="Secka A."/>
            <person name="Antonio M."/>
            <person name="Oren A."/>
            <person name="Chaudhuri R.R."/>
            <person name="La Ragione R."/>
            <person name="Hildebrand F."/>
            <person name="Pallen M.J."/>
        </authorList>
    </citation>
    <scope>NUCLEOTIDE SEQUENCE</scope>
    <source>
        <strain evidence="2">4100</strain>
    </source>
</reference>
<evidence type="ECO:0000256" key="1">
    <source>
        <dbReference type="SAM" id="SignalP"/>
    </source>
</evidence>
<sequence>MKRLIHILTLSVATTAFANGYVTDAEPAILEVHYERTEHHDSTDHNNGFFKDPVMLRVSKNKSVFCGIKKLWQDSIMRCDKATFWAMEQARVVSGKRDDTQLPSGHYWSYVYKNIPEGKVTERCYFDMERWQYSEDWEKPEWEIGDSIKIVLGYECIEASANYRGRTWTAWFAPELPVQEGPWKLCGLPGLILEAHDANSDYIFEATGLLQNPNAEVGIFTYDDDRGGYSTVTRDKFFNNWWRFKHSNPAAKIQAAFGVGTAPTNEKTKPVMYDKEERNYPTICEAA</sequence>
<dbReference type="EMBL" id="DYXT01000026">
    <property type="protein sequence ID" value="HJE39010.1"/>
    <property type="molecule type" value="Genomic_DNA"/>
</dbReference>
<comment type="caution">
    <text evidence="2">The sequence shown here is derived from an EMBL/GenBank/DDBJ whole genome shotgun (WGS) entry which is preliminary data.</text>
</comment>
<proteinExistence type="predicted"/>
<dbReference type="InterPro" id="IPR005901">
    <property type="entry name" value="GLPGLI"/>
</dbReference>
<gene>
    <name evidence="2" type="ORF">K8V47_04555</name>
</gene>
<protein>
    <submittedName>
        <fullName evidence="2">GLPGLI family protein</fullName>
    </submittedName>
</protein>
<feature type="chain" id="PRO_5038059124" evidence="1">
    <location>
        <begin position="19"/>
        <end position="287"/>
    </location>
</feature>
<accession>A0A921JHR6</accession>
<dbReference type="Pfam" id="PF09697">
    <property type="entry name" value="Porph_ging"/>
    <property type="match status" value="1"/>
</dbReference>
<evidence type="ECO:0000313" key="2">
    <source>
        <dbReference type="EMBL" id="HJE39010.1"/>
    </source>
</evidence>
<dbReference type="Proteomes" id="UP000711407">
    <property type="component" value="Unassembled WGS sequence"/>
</dbReference>
<evidence type="ECO:0000313" key="3">
    <source>
        <dbReference type="Proteomes" id="UP000711407"/>
    </source>
</evidence>
<dbReference type="AlphaFoldDB" id="A0A921JHR6"/>
<feature type="signal peptide" evidence="1">
    <location>
        <begin position="1"/>
        <end position="18"/>
    </location>
</feature>
<dbReference type="NCBIfam" id="TIGR01200">
    <property type="entry name" value="GLPGLI"/>
    <property type="match status" value="1"/>
</dbReference>
<name>A0A921JHR6_9BACT</name>